<feature type="compositionally biased region" description="Pro residues" evidence="1">
    <location>
        <begin position="314"/>
        <end position="327"/>
    </location>
</feature>
<gene>
    <name evidence="2" type="ORF">SEMRO_2422_G327160.1</name>
</gene>
<evidence type="ECO:0000313" key="2">
    <source>
        <dbReference type="EMBL" id="CAB9529189.1"/>
    </source>
</evidence>
<accession>A0A9N8F0K5</accession>
<dbReference type="EMBL" id="CAICTM010002420">
    <property type="protein sequence ID" value="CAB9529189.1"/>
    <property type="molecule type" value="Genomic_DNA"/>
</dbReference>
<comment type="caution">
    <text evidence="2">The sequence shown here is derived from an EMBL/GenBank/DDBJ whole genome shotgun (WGS) entry which is preliminary data.</text>
</comment>
<sequence length="526" mass="58678">METSCIYTEENLCDRSREAVAYGLGYTDKAEMISEDLARIAYHKALAYRIECNVSDTFDENIKEFHAQCGLLRSSQIVPSPGTPAQPGARYQVIPVTAKRNMKADLGQELLATKIFSPLLRQCKRVTFPEKGLQKLETPLLMMGLEVGDDTADAVSLPFGLDFTFGTAIKDPRNAFSSKVTSFEVVRHDFQIEKGQKIGICVWRNEDRITNDVEGSAGQLSEAEQRKFYGPARVAVIQTGVVTAVYGSNREVFAHNINTYEGCSGAIIFLLDKDQSPESVGRDDHGKAIGVHAAGHVPHNLGMSVIEGFHNPPDHPPAPSPPRYPPLPREEPALPGQLPPPQQPPVKVQAGVTGRGVTREERFVKNILMDLYQNDEFRRLNTDPSLENLHKHVNHKFFSADRRNKDRLKAALRLMDALWTREERQNAISRSFSSDLDAATVFNSIDDWAKRAAHILSNPSTPKPSKRRKSALLGLGKAILDANADRRLLNFIPAWNDLPNPNLRTLRDYVSEQEVAIKIRNKQGTR</sequence>
<proteinExistence type="predicted"/>
<evidence type="ECO:0000256" key="1">
    <source>
        <dbReference type="SAM" id="MobiDB-lite"/>
    </source>
</evidence>
<name>A0A9N8F0K5_9STRA</name>
<dbReference type="Proteomes" id="UP001153069">
    <property type="component" value="Unassembled WGS sequence"/>
</dbReference>
<feature type="region of interest" description="Disordered" evidence="1">
    <location>
        <begin position="305"/>
        <end position="353"/>
    </location>
</feature>
<organism evidence="2 3">
    <name type="scientific">Seminavis robusta</name>
    <dbReference type="NCBI Taxonomy" id="568900"/>
    <lineage>
        <taxon>Eukaryota</taxon>
        <taxon>Sar</taxon>
        <taxon>Stramenopiles</taxon>
        <taxon>Ochrophyta</taxon>
        <taxon>Bacillariophyta</taxon>
        <taxon>Bacillariophyceae</taxon>
        <taxon>Bacillariophycidae</taxon>
        <taxon>Naviculales</taxon>
        <taxon>Naviculaceae</taxon>
        <taxon>Seminavis</taxon>
    </lineage>
</organism>
<keyword evidence="3" id="KW-1185">Reference proteome</keyword>
<dbReference type="AlphaFoldDB" id="A0A9N8F0K5"/>
<evidence type="ECO:0000313" key="3">
    <source>
        <dbReference type="Proteomes" id="UP001153069"/>
    </source>
</evidence>
<protein>
    <submittedName>
        <fullName evidence="2">Uncharacterized protein</fullName>
    </submittedName>
</protein>
<reference evidence="2" key="1">
    <citation type="submission" date="2020-06" db="EMBL/GenBank/DDBJ databases">
        <authorList>
            <consortium name="Plant Systems Biology data submission"/>
        </authorList>
    </citation>
    <scope>NUCLEOTIDE SEQUENCE</scope>
    <source>
        <strain evidence="2">D6</strain>
    </source>
</reference>